<dbReference type="PRINTS" id="PR00033">
    <property type="entry name" value="HTHASNC"/>
</dbReference>
<feature type="domain" description="HTH gntR-type" evidence="4">
    <location>
        <begin position="17"/>
        <end position="84"/>
    </location>
</feature>
<dbReference type="Pfam" id="PF07729">
    <property type="entry name" value="FCD"/>
    <property type="match status" value="1"/>
</dbReference>
<keyword evidence="1" id="KW-0805">Transcription regulation</keyword>
<keyword evidence="2" id="KW-0238">DNA-binding</keyword>
<evidence type="ECO:0000256" key="1">
    <source>
        <dbReference type="ARBA" id="ARBA00023015"/>
    </source>
</evidence>
<accession>A0ABN6Y2Z5</accession>
<protein>
    <submittedName>
        <fullName evidence="5">GntR family transcriptional regulator</fullName>
    </submittedName>
</protein>
<dbReference type="SUPFAM" id="SSF48008">
    <property type="entry name" value="GntR ligand-binding domain-like"/>
    <property type="match status" value="1"/>
</dbReference>
<keyword evidence="6" id="KW-1185">Reference proteome</keyword>
<proteinExistence type="predicted"/>
<organism evidence="5 6">
    <name type="scientific">Frondihabitans sucicola</name>
    <dbReference type="NCBI Taxonomy" id="1268041"/>
    <lineage>
        <taxon>Bacteria</taxon>
        <taxon>Bacillati</taxon>
        <taxon>Actinomycetota</taxon>
        <taxon>Actinomycetes</taxon>
        <taxon>Micrococcales</taxon>
        <taxon>Microbacteriaceae</taxon>
        <taxon>Frondihabitans</taxon>
    </lineage>
</organism>
<evidence type="ECO:0000313" key="6">
    <source>
        <dbReference type="Proteomes" id="UP001321486"/>
    </source>
</evidence>
<dbReference type="Proteomes" id="UP001321486">
    <property type="component" value="Chromosome"/>
</dbReference>
<dbReference type="Pfam" id="PF00392">
    <property type="entry name" value="GntR"/>
    <property type="match status" value="1"/>
</dbReference>
<dbReference type="SMART" id="SM00895">
    <property type="entry name" value="FCD"/>
    <property type="match status" value="1"/>
</dbReference>
<sequence length="237" mass="25957">MSDPLFPLTAVRSLERRGLRDHVYDRVLDVLLGPTVEPGTRLSIDSIARELGVSPTPVREALVQLERTGLVTRVANKGYRVSPPLVAEQLDALFDARALLEGGATELAAVHSASLAPLLERALARHAETAARVKAASGLGDLPVEVIRTYFADDWNFHHVIFEATANPFLLDMSEAISTRVHRMRQTLHTGISDADDAIVEHRAIITALDAGPRAAADAMRVHIEKVRERSRLDSTR</sequence>
<dbReference type="InterPro" id="IPR011711">
    <property type="entry name" value="GntR_C"/>
</dbReference>
<dbReference type="InterPro" id="IPR000485">
    <property type="entry name" value="AsnC-type_HTH_dom"/>
</dbReference>
<dbReference type="PROSITE" id="PS50949">
    <property type="entry name" value="HTH_GNTR"/>
    <property type="match status" value="1"/>
</dbReference>
<dbReference type="SMART" id="SM00345">
    <property type="entry name" value="HTH_GNTR"/>
    <property type="match status" value="1"/>
</dbReference>
<evidence type="ECO:0000256" key="3">
    <source>
        <dbReference type="ARBA" id="ARBA00023163"/>
    </source>
</evidence>
<dbReference type="PANTHER" id="PTHR43537:SF45">
    <property type="entry name" value="GNTR FAMILY REGULATORY PROTEIN"/>
    <property type="match status" value="1"/>
</dbReference>
<dbReference type="InterPro" id="IPR000524">
    <property type="entry name" value="Tscrpt_reg_HTH_GntR"/>
</dbReference>
<gene>
    <name evidence="5" type="ORF">GCM10025867_24910</name>
</gene>
<dbReference type="InterPro" id="IPR036390">
    <property type="entry name" value="WH_DNA-bd_sf"/>
</dbReference>
<evidence type="ECO:0000259" key="4">
    <source>
        <dbReference type="PROSITE" id="PS50949"/>
    </source>
</evidence>
<dbReference type="SUPFAM" id="SSF46785">
    <property type="entry name" value="Winged helix' DNA-binding domain"/>
    <property type="match status" value="1"/>
</dbReference>
<dbReference type="InterPro" id="IPR036388">
    <property type="entry name" value="WH-like_DNA-bd_sf"/>
</dbReference>
<dbReference type="EMBL" id="AP027732">
    <property type="protein sequence ID" value="BDZ50250.1"/>
    <property type="molecule type" value="Genomic_DNA"/>
</dbReference>
<dbReference type="PANTHER" id="PTHR43537">
    <property type="entry name" value="TRANSCRIPTIONAL REGULATOR, GNTR FAMILY"/>
    <property type="match status" value="1"/>
</dbReference>
<dbReference type="Gene3D" id="1.20.120.530">
    <property type="entry name" value="GntR ligand-binding domain-like"/>
    <property type="match status" value="1"/>
</dbReference>
<dbReference type="Gene3D" id="1.10.10.10">
    <property type="entry name" value="Winged helix-like DNA-binding domain superfamily/Winged helix DNA-binding domain"/>
    <property type="match status" value="1"/>
</dbReference>
<reference evidence="6" key="1">
    <citation type="journal article" date="2019" name="Int. J. Syst. Evol. Microbiol.">
        <title>The Global Catalogue of Microorganisms (GCM) 10K type strain sequencing project: providing services to taxonomists for standard genome sequencing and annotation.</title>
        <authorList>
            <consortium name="The Broad Institute Genomics Platform"/>
            <consortium name="The Broad Institute Genome Sequencing Center for Infectious Disease"/>
            <person name="Wu L."/>
            <person name="Ma J."/>
        </authorList>
    </citation>
    <scope>NUCLEOTIDE SEQUENCE [LARGE SCALE GENOMIC DNA]</scope>
    <source>
        <strain evidence="6">NBRC 108728</strain>
    </source>
</reference>
<name>A0ABN6Y2Z5_9MICO</name>
<evidence type="ECO:0000256" key="2">
    <source>
        <dbReference type="ARBA" id="ARBA00023125"/>
    </source>
</evidence>
<keyword evidence="3" id="KW-0804">Transcription</keyword>
<evidence type="ECO:0000313" key="5">
    <source>
        <dbReference type="EMBL" id="BDZ50250.1"/>
    </source>
</evidence>
<dbReference type="InterPro" id="IPR008920">
    <property type="entry name" value="TF_FadR/GntR_C"/>
</dbReference>
<dbReference type="RefSeq" id="WP_286343316.1">
    <property type="nucleotide sequence ID" value="NZ_AP027732.1"/>
</dbReference>